<dbReference type="KEGG" id="aly:9317339"/>
<dbReference type="AlphaFoldDB" id="D7LFR8"/>
<feature type="region of interest" description="Disordered" evidence="1">
    <location>
        <begin position="241"/>
        <end position="263"/>
    </location>
</feature>
<dbReference type="PANTHER" id="PTHR35719:SF2">
    <property type="entry name" value="ABC TRANSMEMBRANE TYPE-1 DOMAIN-CONTAINING PROTEIN"/>
    <property type="match status" value="1"/>
</dbReference>
<dbReference type="Gramene" id="Al_scaffold_0004_1793">
    <property type="protein sequence ID" value="Al_scaffold_0004_1793"/>
    <property type="gene ID" value="Al_scaffold_0004_1793"/>
</dbReference>
<evidence type="ECO:0000313" key="4">
    <source>
        <dbReference type="Proteomes" id="UP000008694"/>
    </source>
</evidence>
<gene>
    <name evidence="3" type="ORF">ARALYDRAFT_669074</name>
</gene>
<evidence type="ECO:0000256" key="2">
    <source>
        <dbReference type="SAM" id="Phobius"/>
    </source>
</evidence>
<dbReference type="HOGENOM" id="CLU_072194_0_0_1"/>
<dbReference type="STRING" id="81972.D7LFR8"/>
<name>D7LFR8_ARALL</name>
<accession>D7LFR8</accession>
<feature type="transmembrane region" description="Helical" evidence="2">
    <location>
        <begin position="126"/>
        <end position="147"/>
    </location>
</feature>
<dbReference type="EMBL" id="GL348716">
    <property type="protein sequence ID" value="EFH55700.1"/>
    <property type="molecule type" value="Genomic_DNA"/>
</dbReference>
<keyword evidence="2" id="KW-0812">Transmembrane</keyword>
<evidence type="ECO:0000313" key="3">
    <source>
        <dbReference type="EMBL" id="EFH55700.1"/>
    </source>
</evidence>
<proteinExistence type="predicted"/>
<dbReference type="OrthoDB" id="785439at2759"/>
<keyword evidence="2" id="KW-1133">Transmembrane helix</keyword>
<keyword evidence="2" id="KW-0472">Membrane</keyword>
<reference evidence="4" key="1">
    <citation type="journal article" date="2011" name="Nat. Genet.">
        <title>The Arabidopsis lyrata genome sequence and the basis of rapid genome size change.</title>
        <authorList>
            <person name="Hu T.T."/>
            <person name="Pattyn P."/>
            <person name="Bakker E.G."/>
            <person name="Cao J."/>
            <person name="Cheng J.-F."/>
            <person name="Clark R.M."/>
            <person name="Fahlgren N."/>
            <person name="Fawcett J.A."/>
            <person name="Grimwood J."/>
            <person name="Gundlach H."/>
            <person name="Haberer G."/>
            <person name="Hollister J.D."/>
            <person name="Ossowski S."/>
            <person name="Ottilar R.P."/>
            <person name="Salamov A.A."/>
            <person name="Schneeberger K."/>
            <person name="Spannagl M."/>
            <person name="Wang X."/>
            <person name="Yang L."/>
            <person name="Nasrallah M.E."/>
            <person name="Bergelson J."/>
            <person name="Carrington J.C."/>
            <person name="Gaut B.S."/>
            <person name="Schmutz J."/>
            <person name="Mayer K.F.X."/>
            <person name="Van de Peer Y."/>
            <person name="Grigoriev I.V."/>
            <person name="Nordborg M."/>
            <person name="Weigel D."/>
            <person name="Guo Y.-L."/>
        </authorList>
    </citation>
    <scope>NUCLEOTIDE SEQUENCE [LARGE SCALE GENOMIC DNA]</scope>
    <source>
        <strain evidence="4">cv. MN47</strain>
    </source>
</reference>
<dbReference type="eggNOG" id="ENOG502QZGC">
    <property type="taxonomic scope" value="Eukaryota"/>
</dbReference>
<feature type="transmembrane region" description="Helical" evidence="2">
    <location>
        <begin position="153"/>
        <end position="171"/>
    </location>
</feature>
<dbReference type="Proteomes" id="UP000008694">
    <property type="component" value="Unassembled WGS sequence"/>
</dbReference>
<protein>
    <submittedName>
        <fullName evidence="3">Predicted protein</fullName>
    </submittedName>
</protein>
<dbReference type="PANTHER" id="PTHR35719">
    <property type="entry name" value="OS01G0680600 PROTEIN"/>
    <property type="match status" value="1"/>
</dbReference>
<sequence length="286" mass="32825">MADRGALLLPRASIILSFSNLHVWQFQNPRSYLLSRSHLLCFSSSRSRVASAEIIQLNRRRFSYKICAAADDGRGYRLTERGKRGKKRRELWEELFEDNVEDDDDDVGGGNFDLWKILEEIVDNVWILKAFRSYGYLLPFIILSLFFSTGPKAFLVSLSVAIVPSLLFYAFQKLIGWDKRRKTSIANQFGIEEEEEEVERRSSRIRYSPSTVRNNVNGRGVNRSSAGLASKFGGWDELDGLGTIPEQRTSEPKKKPLTKRKRVRREKAAEPLLLRLLVSLFPFLST</sequence>
<organism evidence="4">
    <name type="scientific">Arabidopsis lyrata subsp. lyrata</name>
    <name type="common">Lyre-leaved rock-cress</name>
    <dbReference type="NCBI Taxonomy" id="81972"/>
    <lineage>
        <taxon>Eukaryota</taxon>
        <taxon>Viridiplantae</taxon>
        <taxon>Streptophyta</taxon>
        <taxon>Embryophyta</taxon>
        <taxon>Tracheophyta</taxon>
        <taxon>Spermatophyta</taxon>
        <taxon>Magnoliopsida</taxon>
        <taxon>eudicotyledons</taxon>
        <taxon>Gunneridae</taxon>
        <taxon>Pentapetalae</taxon>
        <taxon>rosids</taxon>
        <taxon>malvids</taxon>
        <taxon>Brassicales</taxon>
        <taxon>Brassicaceae</taxon>
        <taxon>Camelineae</taxon>
        <taxon>Arabidopsis</taxon>
    </lineage>
</organism>
<keyword evidence="4" id="KW-1185">Reference proteome</keyword>
<evidence type="ECO:0000256" key="1">
    <source>
        <dbReference type="SAM" id="MobiDB-lite"/>
    </source>
</evidence>